<dbReference type="InterPro" id="IPR017452">
    <property type="entry name" value="GPCR_Rhodpsn_7TM"/>
</dbReference>
<keyword evidence="3 5" id="KW-1133">Transmembrane helix</keyword>
<keyword evidence="2 5" id="KW-0812">Transmembrane</keyword>
<dbReference type="Proteomes" id="UP001159428">
    <property type="component" value="Unassembled WGS sequence"/>
</dbReference>
<dbReference type="EMBL" id="CALNXJ010000078">
    <property type="protein sequence ID" value="CAH3161126.1"/>
    <property type="molecule type" value="Genomic_DNA"/>
</dbReference>
<comment type="caution">
    <text evidence="8">The sequence shown here is derived from an EMBL/GenBank/DDBJ whole genome shotgun (WGS) entry which is preliminary data.</text>
</comment>
<name>A0AAU9Y7X7_9CNID</name>
<evidence type="ECO:0000256" key="1">
    <source>
        <dbReference type="ARBA" id="ARBA00004370"/>
    </source>
</evidence>
<keyword evidence="9" id="KW-1185">Reference proteome</keyword>
<dbReference type="EMBL" id="CALNXJ010000234">
    <property type="protein sequence ID" value="CAH3170169.1"/>
    <property type="molecule type" value="Genomic_DNA"/>
</dbReference>
<sequence length="94" mass="10216">MQGNQSEHEISCFYLGDSSFHKAHERFKVNLVTATINIVTVPVGVVANLLIVTAIFSCLRLRTPSNLLKAFLALSDLFVSLTVQPGCFGVSSMT</sequence>
<dbReference type="AlphaFoldDB" id="A0AAU9Y7X7"/>
<evidence type="ECO:0000259" key="6">
    <source>
        <dbReference type="PROSITE" id="PS50262"/>
    </source>
</evidence>
<dbReference type="PROSITE" id="PS50262">
    <property type="entry name" value="G_PROTEIN_RECEP_F1_2"/>
    <property type="match status" value="1"/>
</dbReference>
<gene>
    <name evidence="8" type="ORF">PMEA_00013591</name>
    <name evidence="7" type="ORF">PMEA_00032728</name>
</gene>
<dbReference type="GO" id="GO:0016020">
    <property type="term" value="C:membrane"/>
    <property type="evidence" value="ECO:0007669"/>
    <property type="project" value="UniProtKB-SubCell"/>
</dbReference>
<feature type="transmembrane region" description="Helical" evidence="5">
    <location>
        <begin position="71"/>
        <end position="91"/>
    </location>
</feature>
<evidence type="ECO:0000256" key="5">
    <source>
        <dbReference type="SAM" id="Phobius"/>
    </source>
</evidence>
<evidence type="ECO:0000256" key="2">
    <source>
        <dbReference type="ARBA" id="ARBA00022692"/>
    </source>
</evidence>
<evidence type="ECO:0000313" key="7">
    <source>
        <dbReference type="EMBL" id="CAH3161126.1"/>
    </source>
</evidence>
<accession>A0AAU9Y7X7</accession>
<dbReference type="Gene3D" id="1.20.1070.10">
    <property type="entry name" value="Rhodopsin 7-helix transmembrane proteins"/>
    <property type="match status" value="1"/>
</dbReference>
<reference evidence="8 9" key="1">
    <citation type="submission" date="2022-05" db="EMBL/GenBank/DDBJ databases">
        <authorList>
            <consortium name="Genoscope - CEA"/>
            <person name="William W."/>
        </authorList>
    </citation>
    <scope>NUCLEOTIDE SEQUENCE [LARGE SCALE GENOMIC DNA]</scope>
</reference>
<feature type="domain" description="G-protein coupled receptors family 1 profile" evidence="6">
    <location>
        <begin position="47"/>
        <end position="94"/>
    </location>
</feature>
<evidence type="ECO:0000313" key="9">
    <source>
        <dbReference type="Proteomes" id="UP001159428"/>
    </source>
</evidence>
<comment type="subcellular location">
    <subcellularLocation>
        <location evidence="1">Membrane</location>
    </subcellularLocation>
</comment>
<evidence type="ECO:0000313" key="8">
    <source>
        <dbReference type="EMBL" id="CAH3170169.1"/>
    </source>
</evidence>
<organism evidence="8 9">
    <name type="scientific">Pocillopora meandrina</name>
    <dbReference type="NCBI Taxonomy" id="46732"/>
    <lineage>
        <taxon>Eukaryota</taxon>
        <taxon>Metazoa</taxon>
        <taxon>Cnidaria</taxon>
        <taxon>Anthozoa</taxon>
        <taxon>Hexacorallia</taxon>
        <taxon>Scleractinia</taxon>
        <taxon>Astrocoeniina</taxon>
        <taxon>Pocilloporidae</taxon>
        <taxon>Pocillopora</taxon>
    </lineage>
</organism>
<dbReference type="SUPFAM" id="SSF81321">
    <property type="entry name" value="Family A G protein-coupled receptor-like"/>
    <property type="match status" value="1"/>
</dbReference>
<evidence type="ECO:0000256" key="3">
    <source>
        <dbReference type="ARBA" id="ARBA00022989"/>
    </source>
</evidence>
<protein>
    <recommendedName>
        <fullName evidence="6">G-protein coupled receptors family 1 profile domain-containing protein</fullName>
    </recommendedName>
</protein>
<proteinExistence type="predicted"/>
<feature type="transmembrane region" description="Helical" evidence="5">
    <location>
        <begin position="36"/>
        <end position="59"/>
    </location>
</feature>
<evidence type="ECO:0000256" key="4">
    <source>
        <dbReference type="ARBA" id="ARBA00023136"/>
    </source>
</evidence>
<keyword evidence="4 5" id="KW-0472">Membrane</keyword>